<comment type="subcellular location">
    <subcellularLocation>
        <location evidence="1">Cell membrane</location>
        <topology evidence="1">Lipid-anchor</topology>
    </subcellularLocation>
</comment>
<feature type="domain" description="ABC transporter substrate-binding protein PnrA-like" evidence="9">
    <location>
        <begin position="61"/>
        <end position="365"/>
    </location>
</feature>
<evidence type="ECO:0000259" key="9">
    <source>
        <dbReference type="Pfam" id="PF02608"/>
    </source>
</evidence>
<comment type="similarity">
    <text evidence="2">Belongs to the BMP lipoprotein family.</text>
</comment>
<evidence type="ECO:0000256" key="8">
    <source>
        <dbReference type="SAM" id="SignalP"/>
    </source>
</evidence>
<dbReference type="InterPro" id="IPR028082">
    <property type="entry name" value="Peripla_BP_I"/>
</dbReference>
<evidence type="ECO:0000313" key="11">
    <source>
        <dbReference type="Proteomes" id="UP000614200"/>
    </source>
</evidence>
<name>A0ABR9ZNK5_9FIRM</name>
<accession>A0ABR9ZNK5</accession>
<reference evidence="10 11" key="1">
    <citation type="submission" date="2020-11" db="EMBL/GenBank/DDBJ databases">
        <title>Fusibacter basophilias sp. nov.</title>
        <authorList>
            <person name="Qiu D."/>
        </authorList>
    </citation>
    <scope>NUCLEOTIDE SEQUENCE [LARGE SCALE GENOMIC DNA]</scope>
    <source>
        <strain evidence="10 11">Q10-2</strain>
    </source>
</reference>
<evidence type="ECO:0000313" key="10">
    <source>
        <dbReference type="EMBL" id="MBF4691989.1"/>
    </source>
</evidence>
<proteinExistence type="inferred from homology"/>
<dbReference type="CDD" id="cd19964">
    <property type="entry name" value="PBP1_BMP-like"/>
    <property type="match status" value="1"/>
</dbReference>
<dbReference type="RefSeq" id="WP_194700215.1">
    <property type="nucleotide sequence ID" value="NZ_JADKNH010000001.1"/>
</dbReference>
<dbReference type="Gene3D" id="3.40.50.2300">
    <property type="match status" value="2"/>
</dbReference>
<gene>
    <name evidence="10" type="ORF">ISU02_02610</name>
</gene>
<evidence type="ECO:0000256" key="1">
    <source>
        <dbReference type="ARBA" id="ARBA00004193"/>
    </source>
</evidence>
<evidence type="ECO:0000256" key="3">
    <source>
        <dbReference type="ARBA" id="ARBA00022475"/>
    </source>
</evidence>
<evidence type="ECO:0000256" key="5">
    <source>
        <dbReference type="ARBA" id="ARBA00023136"/>
    </source>
</evidence>
<sequence>MKKAFALLLAMSLMMGVFFTGCSSQPNTNDTQNAQNTESNKSEESTNATNTNTENDTSDYKVALMIPGNLGDKSFFDAAFNSIELLKSELGIQVDYVESGSDSSKYYSAYVDLCEKNYDLILTVSSNGDDALTQIAEEYPEQKFINLDDTMEEIPANVYIISPKNNEMCYLSGAVAALKAKELGENTIGFVGGMDIPGINEFLVGYIEGAQQINPDIKVAASYVGSFTDTAKGKENGLLLYNSGVSVIFAAAGQSGLGVIDAAVAKEKFAIGVDSDQAEALKEAQPDMANVIITSAIKNIPQTALMIVKKAMADDVAYGTKGFYGLKDGAVGIANNEFYQKLLSESDRNTVSELQAKVVNGEATITDTAGLTTEQVNTIRDAVRP</sequence>
<keyword evidence="6" id="KW-0449">Lipoprotein</keyword>
<dbReference type="InterPro" id="IPR003760">
    <property type="entry name" value="PnrA-like"/>
</dbReference>
<dbReference type="Proteomes" id="UP000614200">
    <property type="component" value="Unassembled WGS sequence"/>
</dbReference>
<evidence type="ECO:0000256" key="6">
    <source>
        <dbReference type="ARBA" id="ARBA00023288"/>
    </source>
</evidence>
<evidence type="ECO:0000256" key="4">
    <source>
        <dbReference type="ARBA" id="ARBA00022729"/>
    </source>
</evidence>
<evidence type="ECO:0000256" key="2">
    <source>
        <dbReference type="ARBA" id="ARBA00008610"/>
    </source>
</evidence>
<feature type="chain" id="PRO_5046069708" evidence="8">
    <location>
        <begin position="20"/>
        <end position="385"/>
    </location>
</feature>
<comment type="caution">
    <text evidence="10">The sequence shown here is derived from an EMBL/GenBank/DDBJ whole genome shotgun (WGS) entry which is preliminary data.</text>
</comment>
<keyword evidence="5" id="KW-0472">Membrane</keyword>
<protein>
    <submittedName>
        <fullName evidence="10">BMP family ABC transporter substrate-binding protein</fullName>
    </submittedName>
</protein>
<keyword evidence="4 8" id="KW-0732">Signal</keyword>
<feature type="compositionally biased region" description="Low complexity" evidence="7">
    <location>
        <begin position="45"/>
        <end position="55"/>
    </location>
</feature>
<dbReference type="PANTHER" id="PTHR34296:SF2">
    <property type="entry name" value="ABC TRANSPORTER GUANOSINE-BINDING PROTEIN NUPN"/>
    <property type="match status" value="1"/>
</dbReference>
<feature type="region of interest" description="Disordered" evidence="7">
    <location>
        <begin position="28"/>
        <end position="55"/>
    </location>
</feature>
<dbReference type="PROSITE" id="PS51257">
    <property type="entry name" value="PROKAR_LIPOPROTEIN"/>
    <property type="match status" value="1"/>
</dbReference>
<dbReference type="PANTHER" id="PTHR34296">
    <property type="entry name" value="TRANSCRIPTIONAL ACTIVATOR PROTEIN MED"/>
    <property type="match status" value="1"/>
</dbReference>
<keyword evidence="11" id="KW-1185">Reference proteome</keyword>
<dbReference type="EMBL" id="JADKNH010000001">
    <property type="protein sequence ID" value="MBF4691989.1"/>
    <property type="molecule type" value="Genomic_DNA"/>
</dbReference>
<evidence type="ECO:0000256" key="7">
    <source>
        <dbReference type="SAM" id="MobiDB-lite"/>
    </source>
</evidence>
<dbReference type="SUPFAM" id="SSF53822">
    <property type="entry name" value="Periplasmic binding protein-like I"/>
    <property type="match status" value="1"/>
</dbReference>
<dbReference type="InterPro" id="IPR050957">
    <property type="entry name" value="BMP_lipoprotein"/>
</dbReference>
<dbReference type="Pfam" id="PF02608">
    <property type="entry name" value="Bmp"/>
    <property type="match status" value="1"/>
</dbReference>
<keyword evidence="3" id="KW-1003">Cell membrane</keyword>
<organism evidence="10 11">
    <name type="scientific">Fusibacter ferrireducens</name>
    <dbReference type="NCBI Taxonomy" id="2785058"/>
    <lineage>
        <taxon>Bacteria</taxon>
        <taxon>Bacillati</taxon>
        <taxon>Bacillota</taxon>
        <taxon>Clostridia</taxon>
        <taxon>Eubacteriales</taxon>
        <taxon>Eubacteriales Family XII. Incertae Sedis</taxon>
        <taxon>Fusibacter</taxon>
    </lineage>
</organism>
<feature type="signal peptide" evidence="8">
    <location>
        <begin position="1"/>
        <end position="19"/>
    </location>
</feature>